<dbReference type="EMBL" id="PZJJ01000008">
    <property type="protein sequence ID" value="PTL39259.1"/>
    <property type="molecule type" value="Genomic_DNA"/>
</dbReference>
<feature type="region of interest" description="Disordered" evidence="1">
    <location>
        <begin position="39"/>
        <end position="68"/>
    </location>
</feature>
<evidence type="ECO:0000313" key="3">
    <source>
        <dbReference type="Proteomes" id="UP000240509"/>
    </source>
</evidence>
<evidence type="ECO:0000313" key="2">
    <source>
        <dbReference type="EMBL" id="PTL39259.1"/>
    </source>
</evidence>
<dbReference type="Proteomes" id="UP000240509">
    <property type="component" value="Unassembled WGS sequence"/>
</dbReference>
<proteinExistence type="predicted"/>
<comment type="caution">
    <text evidence="2">The sequence shown here is derived from an EMBL/GenBank/DDBJ whole genome shotgun (WGS) entry which is preliminary data.</text>
</comment>
<reference evidence="2 3" key="1">
    <citation type="submission" date="2018-03" db="EMBL/GenBank/DDBJ databases">
        <title>Alkalicoccus saliphilus sp. nov., isolated from a mineral pool.</title>
        <authorList>
            <person name="Zhao B."/>
        </authorList>
    </citation>
    <scope>NUCLEOTIDE SEQUENCE [LARGE SCALE GENOMIC DNA]</scope>
    <source>
        <strain evidence="2 3">6AG</strain>
    </source>
</reference>
<evidence type="ECO:0000256" key="1">
    <source>
        <dbReference type="SAM" id="MobiDB-lite"/>
    </source>
</evidence>
<name>A0A2T4U777_9BACI</name>
<keyword evidence="3" id="KW-1185">Reference proteome</keyword>
<protein>
    <submittedName>
        <fullName evidence="2">Uncharacterized protein</fullName>
    </submittedName>
</protein>
<gene>
    <name evidence="2" type="ORF">C6Y45_06500</name>
</gene>
<dbReference type="AlphaFoldDB" id="A0A2T4U777"/>
<sequence>MSYVKVRRFPLRFFQRKRKVLLFMNVVLYSVTPMPRQRRLRKCADPPGRKGQPHAFSAAGIKSCSNLK</sequence>
<accession>A0A2T4U777</accession>
<organism evidence="2 3">
    <name type="scientific">Alkalicoccus saliphilus</name>
    <dbReference type="NCBI Taxonomy" id="200989"/>
    <lineage>
        <taxon>Bacteria</taxon>
        <taxon>Bacillati</taxon>
        <taxon>Bacillota</taxon>
        <taxon>Bacilli</taxon>
        <taxon>Bacillales</taxon>
        <taxon>Bacillaceae</taxon>
        <taxon>Alkalicoccus</taxon>
    </lineage>
</organism>